<evidence type="ECO:0000256" key="9">
    <source>
        <dbReference type="NCBIfam" id="TIGR00234"/>
    </source>
</evidence>
<dbReference type="PRINTS" id="PR01040">
    <property type="entry name" value="TRNASYNTHTYR"/>
</dbReference>
<name>A0A2H0W536_9BACT</name>
<evidence type="ECO:0000256" key="7">
    <source>
        <dbReference type="ARBA" id="ARBA00023146"/>
    </source>
</evidence>
<dbReference type="Gene3D" id="3.40.50.620">
    <property type="entry name" value="HUPs"/>
    <property type="match status" value="1"/>
</dbReference>
<keyword evidence="5 10" id="KW-0694">RNA-binding</keyword>
<dbReference type="Pfam" id="PF00579">
    <property type="entry name" value="tRNA-synt_1b"/>
    <property type="match status" value="1"/>
</dbReference>
<dbReference type="InterPro" id="IPR014729">
    <property type="entry name" value="Rossmann-like_a/b/a_fold"/>
</dbReference>
<dbReference type="GO" id="GO:0006437">
    <property type="term" value="P:tyrosyl-tRNA aminoacylation"/>
    <property type="evidence" value="ECO:0007669"/>
    <property type="project" value="UniProtKB-UniRule"/>
</dbReference>
<dbReference type="AlphaFoldDB" id="A0A2H0W536"/>
<evidence type="ECO:0000256" key="3">
    <source>
        <dbReference type="ARBA" id="ARBA00022741"/>
    </source>
</evidence>
<dbReference type="SUPFAM" id="SSF55174">
    <property type="entry name" value="Alpha-L RNA-binding motif"/>
    <property type="match status" value="1"/>
</dbReference>
<evidence type="ECO:0000313" key="13">
    <source>
        <dbReference type="EMBL" id="PIS06456.1"/>
    </source>
</evidence>
<evidence type="ECO:0000256" key="8">
    <source>
        <dbReference type="ARBA" id="ARBA00048248"/>
    </source>
</evidence>
<dbReference type="InterPro" id="IPR036986">
    <property type="entry name" value="S4_RNA-bd_sf"/>
</dbReference>
<keyword evidence="4 11" id="KW-0067">ATP-binding</keyword>
<keyword evidence="3 11" id="KW-0547">Nucleotide-binding</keyword>
<dbReference type="GO" id="GO:0003723">
    <property type="term" value="F:RNA binding"/>
    <property type="evidence" value="ECO:0007669"/>
    <property type="project" value="UniProtKB-KW"/>
</dbReference>
<evidence type="ECO:0000256" key="1">
    <source>
        <dbReference type="ARBA" id="ARBA00013160"/>
    </source>
</evidence>
<feature type="domain" description="Tyrosine--tRNA ligase SYY-like C-terminal" evidence="12">
    <location>
        <begin position="327"/>
        <end position="399"/>
    </location>
</feature>
<evidence type="ECO:0000256" key="2">
    <source>
        <dbReference type="ARBA" id="ARBA00022598"/>
    </source>
</evidence>
<reference evidence="14" key="1">
    <citation type="submission" date="2017-09" db="EMBL/GenBank/DDBJ databases">
        <title>Depth-based differentiation of microbial function through sediment-hosted aquifers and enrichment of novel symbionts in the deep terrestrial subsurface.</title>
        <authorList>
            <person name="Probst A.J."/>
            <person name="Ladd B."/>
            <person name="Jarett J.K."/>
            <person name="Geller-Mcgrath D.E."/>
            <person name="Sieber C.M.K."/>
            <person name="Emerson J.B."/>
            <person name="Anantharaman K."/>
            <person name="Thomas B.C."/>
            <person name="Malmstrom R."/>
            <person name="Stieglmeier M."/>
            <person name="Klingl A."/>
            <person name="Woyke T."/>
            <person name="Ryan C.M."/>
            <person name="Banfield J.F."/>
        </authorList>
    </citation>
    <scope>NUCLEOTIDE SEQUENCE [LARGE SCALE GENOMIC DNA]</scope>
</reference>
<dbReference type="Pfam" id="PF22421">
    <property type="entry name" value="SYY_C-terminal"/>
    <property type="match status" value="1"/>
</dbReference>
<dbReference type="InterPro" id="IPR024088">
    <property type="entry name" value="Tyr-tRNA-ligase_bac-type"/>
</dbReference>
<proteinExistence type="inferred from homology"/>
<keyword evidence="2 11" id="KW-0436">Ligase</keyword>
<protein>
    <recommendedName>
        <fullName evidence="1 9">Tyrosine--tRNA ligase</fullName>
        <ecNumber evidence="1 9">6.1.1.1</ecNumber>
    </recommendedName>
</protein>
<dbReference type="EMBL" id="PEZY01000004">
    <property type="protein sequence ID" value="PIS06456.1"/>
    <property type="molecule type" value="Genomic_DNA"/>
</dbReference>
<dbReference type="Gene3D" id="1.10.240.10">
    <property type="entry name" value="Tyrosyl-Transfer RNA Synthetase"/>
    <property type="match status" value="1"/>
</dbReference>
<evidence type="ECO:0000256" key="5">
    <source>
        <dbReference type="ARBA" id="ARBA00022884"/>
    </source>
</evidence>
<dbReference type="InterPro" id="IPR002307">
    <property type="entry name" value="Tyr-tRNA-ligase"/>
</dbReference>
<evidence type="ECO:0000256" key="4">
    <source>
        <dbReference type="ARBA" id="ARBA00022840"/>
    </source>
</evidence>
<dbReference type="InterPro" id="IPR002305">
    <property type="entry name" value="aa-tRNA-synth_Ic"/>
</dbReference>
<dbReference type="PANTHER" id="PTHR11766">
    <property type="entry name" value="TYROSYL-TRNA SYNTHETASE"/>
    <property type="match status" value="1"/>
</dbReference>
<keyword evidence="7 11" id="KW-0030">Aminoacyl-tRNA synthetase</keyword>
<dbReference type="EC" id="6.1.1.1" evidence="1 9"/>
<dbReference type="PANTHER" id="PTHR11766:SF1">
    <property type="entry name" value="TYROSINE--TRNA LIGASE"/>
    <property type="match status" value="1"/>
</dbReference>
<dbReference type="NCBIfam" id="TIGR00234">
    <property type="entry name" value="tyrS"/>
    <property type="match status" value="1"/>
</dbReference>
<evidence type="ECO:0000259" key="12">
    <source>
        <dbReference type="Pfam" id="PF22421"/>
    </source>
</evidence>
<evidence type="ECO:0000256" key="6">
    <source>
        <dbReference type="ARBA" id="ARBA00022917"/>
    </source>
</evidence>
<evidence type="ECO:0000256" key="11">
    <source>
        <dbReference type="RuleBase" id="RU363036"/>
    </source>
</evidence>
<dbReference type="InterPro" id="IPR054608">
    <property type="entry name" value="SYY-like_C"/>
</dbReference>
<dbReference type="PROSITE" id="PS50889">
    <property type="entry name" value="S4"/>
    <property type="match status" value="1"/>
</dbReference>
<gene>
    <name evidence="13" type="ORF">COT80_00745</name>
</gene>
<dbReference type="GO" id="GO:0005524">
    <property type="term" value="F:ATP binding"/>
    <property type="evidence" value="ECO:0007669"/>
    <property type="project" value="UniProtKB-KW"/>
</dbReference>
<dbReference type="GO" id="GO:0004831">
    <property type="term" value="F:tyrosine-tRNA ligase activity"/>
    <property type="evidence" value="ECO:0007669"/>
    <property type="project" value="UniProtKB-UniRule"/>
</dbReference>
<evidence type="ECO:0000256" key="10">
    <source>
        <dbReference type="PROSITE-ProRule" id="PRU00182"/>
    </source>
</evidence>
<dbReference type="SUPFAM" id="SSF52374">
    <property type="entry name" value="Nucleotidylyl transferase"/>
    <property type="match status" value="1"/>
</dbReference>
<accession>A0A2H0W536</accession>
<dbReference type="InterPro" id="IPR001412">
    <property type="entry name" value="aa-tRNA-synth_I_CS"/>
</dbReference>
<dbReference type="CDD" id="cd00805">
    <property type="entry name" value="TyrRS_core"/>
    <property type="match status" value="1"/>
</dbReference>
<dbReference type="PROSITE" id="PS00178">
    <property type="entry name" value="AA_TRNA_LIGASE_I"/>
    <property type="match status" value="1"/>
</dbReference>
<organism evidence="13 14">
    <name type="scientific">Candidatus Buchananbacteria bacterium CG10_big_fil_rev_8_21_14_0_10_33_19</name>
    <dbReference type="NCBI Taxonomy" id="1974525"/>
    <lineage>
        <taxon>Bacteria</taxon>
        <taxon>Candidatus Buchananiibacteriota</taxon>
    </lineage>
</organism>
<comment type="caution">
    <text evidence="13">The sequence shown here is derived from an EMBL/GenBank/DDBJ whole genome shotgun (WGS) entry which is preliminary data.</text>
</comment>
<sequence>MSKIITDENKIEAVLSRGVENIYPKKDDLKKLLMSGKEITLYCGYDPNSPTLHIGHGITIRKLAEFQKLGHKVIFLFGDFTGQIGDPDKLSVRTQIDHKTVLNNLNGWKDQIKNLIDIKKVDFRFNSKWLAKLDFQDLINIAQHFTAQQMLDRAMFQERIKSERPVYLHEFFYPLMQAYDSVAMNVDLEIGGNDQTFNMLAGRTLMRAMKNQEKLVLTTKLLEDPTGKKMGKSEGNMITLLDSAIDMYGKIMSWSDEMILPAFEILTDISDETLAEIKLALQVNKINPRDLKMQLAREVVKIYKNDQLAHEAEDEFKRVFQEGQKPQEIPEINITDHDDKIGVLDLFVKSGLAKSNSEVRRLIKEGAIKIDDDKIVSEELEIHIPEEGLLLQRGKKQFAKVFGK</sequence>
<dbReference type="Proteomes" id="UP000229056">
    <property type="component" value="Unassembled WGS sequence"/>
</dbReference>
<comment type="similarity">
    <text evidence="11">Belongs to the class-I aminoacyl-tRNA synthetase family.</text>
</comment>
<dbReference type="Gene3D" id="3.10.290.10">
    <property type="entry name" value="RNA-binding S4 domain"/>
    <property type="match status" value="1"/>
</dbReference>
<evidence type="ECO:0000313" key="14">
    <source>
        <dbReference type="Proteomes" id="UP000229056"/>
    </source>
</evidence>
<dbReference type="GO" id="GO:0005829">
    <property type="term" value="C:cytosol"/>
    <property type="evidence" value="ECO:0007669"/>
    <property type="project" value="TreeGrafter"/>
</dbReference>
<keyword evidence="6 11" id="KW-0648">Protein biosynthesis</keyword>
<comment type="catalytic activity">
    <reaction evidence="8">
        <text>tRNA(Tyr) + L-tyrosine + ATP = L-tyrosyl-tRNA(Tyr) + AMP + diphosphate + H(+)</text>
        <dbReference type="Rhea" id="RHEA:10220"/>
        <dbReference type="Rhea" id="RHEA-COMP:9706"/>
        <dbReference type="Rhea" id="RHEA-COMP:9707"/>
        <dbReference type="ChEBI" id="CHEBI:15378"/>
        <dbReference type="ChEBI" id="CHEBI:30616"/>
        <dbReference type="ChEBI" id="CHEBI:33019"/>
        <dbReference type="ChEBI" id="CHEBI:58315"/>
        <dbReference type="ChEBI" id="CHEBI:78442"/>
        <dbReference type="ChEBI" id="CHEBI:78536"/>
        <dbReference type="ChEBI" id="CHEBI:456215"/>
        <dbReference type="EC" id="6.1.1.1"/>
    </reaction>
</comment>